<evidence type="ECO:0000313" key="4">
    <source>
        <dbReference type="Proteomes" id="UP000515237"/>
    </source>
</evidence>
<dbReference type="Pfam" id="PF00582">
    <property type="entry name" value="Usp"/>
    <property type="match status" value="1"/>
</dbReference>
<evidence type="ECO:0000313" key="3">
    <source>
        <dbReference type="EMBL" id="QNF33632.1"/>
    </source>
</evidence>
<proteinExistence type="inferred from homology"/>
<accession>A0A7G7G8Z8</accession>
<gene>
    <name evidence="3" type="ORF">HUW51_13210</name>
</gene>
<dbReference type="EMBL" id="CP055156">
    <property type="protein sequence ID" value="QNF33632.1"/>
    <property type="molecule type" value="Genomic_DNA"/>
</dbReference>
<dbReference type="SUPFAM" id="SSF52402">
    <property type="entry name" value="Adenine nucleotide alpha hydrolases-like"/>
    <property type="match status" value="2"/>
</dbReference>
<dbReference type="InterPro" id="IPR006016">
    <property type="entry name" value="UspA"/>
</dbReference>
<dbReference type="Gene3D" id="3.40.50.12370">
    <property type="match status" value="1"/>
</dbReference>
<dbReference type="CDD" id="cd00293">
    <property type="entry name" value="USP-like"/>
    <property type="match status" value="1"/>
</dbReference>
<name>A0A7G7G8Z8_9BACT</name>
<dbReference type="PANTHER" id="PTHR46268">
    <property type="entry name" value="STRESS RESPONSE PROTEIN NHAX"/>
    <property type="match status" value="1"/>
</dbReference>
<dbReference type="Proteomes" id="UP000515237">
    <property type="component" value="Chromosome"/>
</dbReference>
<dbReference type="RefSeq" id="WP_185270113.1">
    <property type="nucleotide sequence ID" value="NZ_CP055156.1"/>
</dbReference>
<evidence type="ECO:0000259" key="2">
    <source>
        <dbReference type="Pfam" id="PF00582"/>
    </source>
</evidence>
<protein>
    <submittedName>
        <fullName evidence="3">Universal stress protein</fullName>
    </submittedName>
</protein>
<dbReference type="PANTHER" id="PTHR46268:SF22">
    <property type="entry name" value="SENSOR PROTEIN KDPD-RELATED"/>
    <property type="match status" value="1"/>
</dbReference>
<reference evidence="3 4" key="1">
    <citation type="journal article" date="2018" name="Int. J. Syst. Evol. Microbiol.">
        <title>Adhaeribacter swui sp. nov., isolated from wet mud.</title>
        <authorList>
            <person name="Kim D.U."/>
            <person name="Kim K.W."/>
            <person name="Kang M.S."/>
            <person name="Kim J.Y."/>
            <person name="Jang J.H."/>
            <person name="Kim M.K."/>
        </authorList>
    </citation>
    <scope>NUCLEOTIDE SEQUENCE [LARGE SCALE GENOMIC DNA]</scope>
    <source>
        <strain evidence="3 4">KCTC 52873</strain>
    </source>
</reference>
<comment type="similarity">
    <text evidence="1">Belongs to the universal stress protein A family.</text>
</comment>
<feature type="domain" description="UspA" evidence="2">
    <location>
        <begin position="1"/>
        <end position="140"/>
    </location>
</feature>
<sequence length="283" mass="31483">MKTILVPTDFSENAQHALQYAAGLAQELAGKIILAHVIARPITPLDGNLTMPVDWNLPEDYTAELNQISENLKKQYPGINITTICQHGYLFTDLNELVKVNQVDLVIMGTKDAGDFVTNLIGTNTFGFMQEAHCPVLAIPMGVTYKGIKNIAYASSFENTEKNYLQQLFGVAATFQAQVSIVNIKSERQLDLVDDAQIIKEIQKQFPTNAFCVAQKKQNNIKAGIQEFIQETQADVLAVAMQERPFLEKLFHKSLTKQLLHQTSLPLLSLPAKPYRIPVTNPA</sequence>
<dbReference type="PRINTS" id="PR01438">
    <property type="entry name" value="UNVRSLSTRESS"/>
</dbReference>
<keyword evidence="4" id="KW-1185">Reference proteome</keyword>
<dbReference type="InterPro" id="IPR006015">
    <property type="entry name" value="Universal_stress_UspA"/>
</dbReference>
<evidence type="ECO:0000256" key="1">
    <source>
        <dbReference type="ARBA" id="ARBA00008791"/>
    </source>
</evidence>
<dbReference type="KEGG" id="aswu:HUW51_13210"/>
<organism evidence="3 4">
    <name type="scientific">Adhaeribacter swui</name>
    <dbReference type="NCBI Taxonomy" id="2086471"/>
    <lineage>
        <taxon>Bacteria</taxon>
        <taxon>Pseudomonadati</taxon>
        <taxon>Bacteroidota</taxon>
        <taxon>Cytophagia</taxon>
        <taxon>Cytophagales</taxon>
        <taxon>Hymenobacteraceae</taxon>
        <taxon>Adhaeribacter</taxon>
    </lineage>
</organism>
<dbReference type="AlphaFoldDB" id="A0A7G7G8Z8"/>